<evidence type="ECO:0000313" key="3">
    <source>
        <dbReference type="EMBL" id="CAF0939937.1"/>
    </source>
</evidence>
<organism evidence="3 7">
    <name type="scientific">Rotaria sordida</name>
    <dbReference type="NCBI Taxonomy" id="392033"/>
    <lineage>
        <taxon>Eukaryota</taxon>
        <taxon>Metazoa</taxon>
        <taxon>Spiralia</taxon>
        <taxon>Gnathifera</taxon>
        <taxon>Rotifera</taxon>
        <taxon>Eurotatoria</taxon>
        <taxon>Bdelloidea</taxon>
        <taxon>Philodinida</taxon>
        <taxon>Philodinidae</taxon>
        <taxon>Rotaria</taxon>
    </lineage>
</organism>
<dbReference type="InterPro" id="IPR018637">
    <property type="entry name" value="DUF2059"/>
</dbReference>
<dbReference type="EMBL" id="CAJNOT010000725">
    <property type="protein sequence ID" value="CAF1065395.1"/>
    <property type="molecule type" value="Genomic_DNA"/>
</dbReference>
<evidence type="ECO:0000313" key="7">
    <source>
        <dbReference type="Proteomes" id="UP000663889"/>
    </source>
</evidence>
<protein>
    <recommendedName>
        <fullName evidence="2">DUF2059 domain-containing protein</fullName>
    </recommendedName>
</protein>
<evidence type="ECO:0000256" key="1">
    <source>
        <dbReference type="SAM" id="SignalP"/>
    </source>
</evidence>
<dbReference type="EMBL" id="CAJOBD010000656">
    <property type="protein sequence ID" value="CAF3702175.1"/>
    <property type="molecule type" value="Genomic_DNA"/>
</dbReference>
<name>A0A814CGM4_9BILA</name>
<evidence type="ECO:0000313" key="4">
    <source>
        <dbReference type="EMBL" id="CAF1065395.1"/>
    </source>
</evidence>
<evidence type="ECO:0000259" key="2">
    <source>
        <dbReference type="Pfam" id="PF09832"/>
    </source>
</evidence>
<keyword evidence="1" id="KW-0732">Signal</keyword>
<dbReference type="EMBL" id="CAJOBE010000260">
    <property type="protein sequence ID" value="CAF3607864.1"/>
    <property type="molecule type" value="Genomic_DNA"/>
</dbReference>
<comment type="caution">
    <text evidence="3">The sequence shown here is derived from an EMBL/GenBank/DDBJ whole genome shotgun (WGS) entry which is preliminary data.</text>
</comment>
<sequence length="162" mass="19004">MSIRLYILVIVIGFLAEIEGKPTLNGKLANRINVLLNITEAEKIYNNVLETNIISDPILSNYKSEIKSFVNKFFSFESLRPHIIEIYRDLYTLSDINGMIKFYSSPLGKKLLEKEPQAEIRLTQLIQNRLQENMPQIISWVQEKFFKNLPYDQDKKETRLIH</sequence>
<dbReference type="Proteomes" id="UP000663836">
    <property type="component" value="Unassembled WGS sequence"/>
</dbReference>
<accession>A0A814CGM4</accession>
<dbReference type="AlphaFoldDB" id="A0A814CGM4"/>
<feature type="signal peptide" evidence="1">
    <location>
        <begin position="1"/>
        <end position="20"/>
    </location>
</feature>
<evidence type="ECO:0000313" key="5">
    <source>
        <dbReference type="EMBL" id="CAF3607864.1"/>
    </source>
</evidence>
<dbReference type="Proteomes" id="UP000663889">
    <property type="component" value="Unassembled WGS sequence"/>
</dbReference>
<dbReference type="EMBL" id="CAJNOU010000270">
    <property type="protein sequence ID" value="CAF0939937.1"/>
    <property type="molecule type" value="Genomic_DNA"/>
</dbReference>
<dbReference type="Pfam" id="PF09832">
    <property type="entry name" value="DUF2059"/>
    <property type="match status" value="1"/>
</dbReference>
<dbReference type="Proteomes" id="UP000663874">
    <property type="component" value="Unassembled WGS sequence"/>
</dbReference>
<gene>
    <name evidence="5" type="ORF">FNK824_LOCUS3755</name>
    <name evidence="6" type="ORF">JBS370_LOCUS9583</name>
    <name evidence="3" type="ORF">SEV965_LOCUS7654</name>
    <name evidence="4" type="ORF">ZHD862_LOCUS15784</name>
</gene>
<evidence type="ECO:0000313" key="6">
    <source>
        <dbReference type="EMBL" id="CAF3702175.1"/>
    </source>
</evidence>
<reference evidence="3" key="1">
    <citation type="submission" date="2021-02" db="EMBL/GenBank/DDBJ databases">
        <authorList>
            <person name="Nowell W R."/>
        </authorList>
    </citation>
    <scope>NUCLEOTIDE SEQUENCE</scope>
</reference>
<feature type="chain" id="PRO_5035599899" description="DUF2059 domain-containing protein" evidence="1">
    <location>
        <begin position="21"/>
        <end position="162"/>
    </location>
</feature>
<proteinExistence type="predicted"/>
<feature type="domain" description="DUF2059" evidence="2">
    <location>
        <begin position="78"/>
        <end position="136"/>
    </location>
</feature>
<dbReference type="Proteomes" id="UP000663864">
    <property type="component" value="Unassembled WGS sequence"/>
</dbReference>